<sequence>MNAHRAHTVRVTLPRPHEQTGQVARWRFASLGDLVTLDAPRADREITLSVRHGLAPRTEAVVFLAPSLAREVGAAFLAAAVHAEGGER</sequence>
<comment type="caution">
    <text evidence="1">The sequence shown here is derived from an EMBL/GenBank/DDBJ whole genome shotgun (WGS) entry which is preliminary data.</text>
</comment>
<reference evidence="1 2" key="1">
    <citation type="journal article" date="2015" name="Antonie Van Leeuwenhoek">
        <title>Prauserella endophytica sp. nov., an endophytic actinobacterium isolated from Tamarix taklamakanensis.</title>
        <authorList>
            <person name="Liu J.M."/>
            <person name="Habden X."/>
            <person name="Guo L."/>
            <person name="Tuo L."/>
            <person name="Jiang Z.K."/>
            <person name="Liu S.W."/>
            <person name="Liu X.F."/>
            <person name="Chen L."/>
            <person name="Li R.F."/>
            <person name="Zhang Y.Q."/>
            <person name="Sun C.H."/>
        </authorList>
    </citation>
    <scope>NUCLEOTIDE SEQUENCE [LARGE SCALE GENOMIC DNA]</scope>
    <source>
        <strain evidence="1 2">CGMCC 4.7182</strain>
    </source>
</reference>
<keyword evidence="2" id="KW-1185">Reference proteome</keyword>
<dbReference type="Proteomes" id="UP000309992">
    <property type="component" value="Unassembled WGS sequence"/>
</dbReference>
<organism evidence="1 2">
    <name type="scientific">Prauserella endophytica</name>
    <dbReference type="NCBI Taxonomy" id="1592324"/>
    <lineage>
        <taxon>Bacteria</taxon>
        <taxon>Bacillati</taxon>
        <taxon>Actinomycetota</taxon>
        <taxon>Actinomycetes</taxon>
        <taxon>Pseudonocardiales</taxon>
        <taxon>Pseudonocardiaceae</taxon>
        <taxon>Prauserella</taxon>
        <taxon>Prauserella coralliicola group</taxon>
    </lineage>
</organism>
<name>A0ABY2S0C7_9PSEU</name>
<dbReference type="EMBL" id="SWMS01000013">
    <property type="protein sequence ID" value="TKG67526.1"/>
    <property type="molecule type" value="Genomic_DNA"/>
</dbReference>
<proteinExistence type="predicted"/>
<accession>A0ABY2S0C7</accession>
<dbReference type="RefSeq" id="WP_137096044.1">
    <property type="nucleotide sequence ID" value="NZ_SWMS01000013.1"/>
</dbReference>
<protein>
    <submittedName>
        <fullName evidence="1">Uncharacterized protein</fullName>
    </submittedName>
</protein>
<gene>
    <name evidence="1" type="ORF">FCN18_22455</name>
</gene>
<evidence type="ECO:0000313" key="2">
    <source>
        <dbReference type="Proteomes" id="UP000309992"/>
    </source>
</evidence>
<evidence type="ECO:0000313" key="1">
    <source>
        <dbReference type="EMBL" id="TKG67526.1"/>
    </source>
</evidence>